<dbReference type="Gene3D" id="3.40.190.10">
    <property type="entry name" value="Periplasmic binding protein-like II"/>
    <property type="match status" value="1"/>
</dbReference>
<protein>
    <submittedName>
        <fullName evidence="3">MFS transporter</fullName>
    </submittedName>
</protein>
<feature type="signal peptide" evidence="2">
    <location>
        <begin position="1"/>
        <end position="25"/>
    </location>
</feature>
<comment type="caution">
    <text evidence="3">The sequence shown here is derived from an EMBL/GenBank/DDBJ whole genome shotgun (WGS) entry which is preliminary data.</text>
</comment>
<dbReference type="RefSeq" id="WP_229841249.1">
    <property type="nucleotide sequence ID" value="NZ_BMZN01000003.1"/>
</dbReference>
<gene>
    <name evidence="3" type="ORF">GCM10010096_22890</name>
</gene>
<dbReference type="InterPro" id="IPR042100">
    <property type="entry name" value="Bug_dom1"/>
</dbReference>
<dbReference type="PIRSF" id="PIRSF017082">
    <property type="entry name" value="YflP"/>
    <property type="match status" value="1"/>
</dbReference>
<organism evidence="3 4">
    <name type="scientific">Alcaligenes pakistanensis</name>
    <dbReference type="NCBI Taxonomy" id="1482717"/>
    <lineage>
        <taxon>Bacteria</taxon>
        <taxon>Pseudomonadati</taxon>
        <taxon>Pseudomonadota</taxon>
        <taxon>Betaproteobacteria</taxon>
        <taxon>Burkholderiales</taxon>
        <taxon>Alcaligenaceae</taxon>
        <taxon>Alcaligenes</taxon>
    </lineage>
</organism>
<keyword evidence="2" id="KW-0732">Signal</keyword>
<keyword evidence="4" id="KW-1185">Reference proteome</keyword>
<proteinExistence type="inferred from homology"/>
<dbReference type="Gene3D" id="3.40.190.150">
    <property type="entry name" value="Bordetella uptake gene, domain 1"/>
    <property type="match status" value="1"/>
</dbReference>
<evidence type="ECO:0000313" key="3">
    <source>
        <dbReference type="EMBL" id="GHC50309.1"/>
    </source>
</evidence>
<evidence type="ECO:0000256" key="1">
    <source>
        <dbReference type="ARBA" id="ARBA00006987"/>
    </source>
</evidence>
<evidence type="ECO:0000256" key="2">
    <source>
        <dbReference type="SAM" id="SignalP"/>
    </source>
</evidence>
<dbReference type="SUPFAM" id="SSF53850">
    <property type="entry name" value="Periplasmic binding protein-like II"/>
    <property type="match status" value="1"/>
</dbReference>
<dbReference type="CDD" id="cd07012">
    <property type="entry name" value="PBP2_Bug_TTT"/>
    <property type="match status" value="1"/>
</dbReference>
<dbReference type="Proteomes" id="UP000608923">
    <property type="component" value="Unassembled WGS sequence"/>
</dbReference>
<sequence>MKKTGVLQLAGWAALMMMMTGAAQATTFPAQPVRLIVPFGAGGITDLVARQLAQQLGKELEQTVIVENKAGAGGMIAAQAAQNAKADGYTVFMGTVGTQVVNPLILSKISYDPQAFVPIGMVTGSPYVLAVRSDLGAQSYAQLVNLARQEPGRLNFGSAGIGSAPHLGVELFKLIEQVDVRHIPFKSGGEAVSAVVGRHADMVMDAIPVIMPQVRAGKLHALVLADSQRSFAAPEVPSSAELGSPELRISSWNVLLAPPGTPQEVVVVLGEALQKTLAKPEFKTQLEQQGSQVYTGTQDEYQNFIAAERSKWQRIVQTAEISLE</sequence>
<dbReference type="AlphaFoldDB" id="A0A8H9INF6"/>
<dbReference type="Pfam" id="PF03401">
    <property type="entry name" value="TctC"/>
    <property type="match status" value="1"/>
</dbReference>
<accession>A0A8H9INF6</accession>
<name>A0A8H9INF6_9BURK</name>
<feature type="chain" id="PRO_5033993765" evidence="2">
    <location>
        <begin position="26"/>
        <end position="324"/>
    </location>
</feature>
<evidence type="ECO:0000313" key="4">
    <source>
        <dbReference type="Proteomes" id="UP000608923"/>
    </source>
</evidence>
<dbReference type="EMBL" id="BMZN01000003">
    <property type="protein sequence ID" value="GHC50309.1"/>
    <property type="molecule type" value="Genomic_DNA"/>
</dbReference>
<dbReference type="PANTHER" id="PTHR42928">
    <property type="entry name" value="TRICARBOXYLATE-BINDING PROTEIN"/>
    <property type="match status" value="1"/>
</dbReference>
<comment type="similarity">
    <text evidence="1">Belongs to the UPF0065 (bug) family.</text>
</comment>
<reference evidence="4" key="1">
    <citation type="journal article" date="2019" name="Int. J. Syst. Evol. Microbiol.">
        <title>The Global Catalogue of Microorganisms (GCM) 10K type strain sequencing project: providing services to taxonomists for standard genome sequencing and annotation.</title>
        <authorList>
            <consortium name="The Broad Institute Genomics Platform"/>
            <consortium name="The Broad Institute Genome Sequencing Center for Infectious Disease"/>
            <person name="Wu L."/>
            <person name="Ma J."/>
        </authorList>
    </citation>
    <scope>NUCLEOTIDE SEQUENCE [LARGE SCALE GENOMIC DNA]</scope>
    <source>
        <strain evidence="4">KCTC 42083</strain>
    </source>
</reference>
<dbReference type="InterPro" id="IPR005064">
    <property type="entry name" value="BUG"/>
</dbReference>
<dbReference type="PANTHER" id="PTHR42928:SF5">
    <property type="entry name" value="BLR1237 PROTEIN"/>
    <property type="match status" value="1"/>
</dbReference>